<proteinExistence type="predicted"/>
<evidence type="ECO:0000313" key="4">
    <source>
        <dbReference type="Proteomes" id="UP000199103"/>
    </source>
</evidence>
<dbReference type="OrthoDB" id="9791837at2"/>
<dbReference type="PANTHER" id="PTHR43861:SF3">
    <property type="entry name" value="PUTATIVE (AFU_ORTHOLOGUE AFUA_2G14390)-RELATED"/>
    <property type="match status" value="1"/>
</dbReference>
<dbReference type="Proteomes" id="UP000199103">
    <property type="component" value="Chromosome I"/>
</dbReference>
<reference evidence="3 4" key="1">
    <citation type="submission" date="2016-10" db="EMBL/GenBank/DDBJ databases">
        <authorList>
            <person name="de Groot N.N."/>
        </authorList>
    </citation>
    <scope>NUCLEOTIDE SEQUENCE [LARGE SCALE GENOMIC DNA]</scope>
    <source>
        <strain evidence="3 4">DSM 21800</strain>
    </source>
</reference>
<dbReference type="InterPro" id="IPR029063">
    <property type="entry name" value="SAM-dependent_MTases_sf"/>
</dbReference>
<dbReference type="RefSeq" id="WP_157683712.1">
    <property type="nucleotide sequence ID" value="NZ_LT629772.1"/>
</dbReference>
<name>A0A1H1ZCJ6_9ACTN</name>
<dbReference type="Gene3D" id="3.40.50.150">
    <property type="entry name" value="Vaccinia Virus protein VP39"/>
    <property type="match status" value="1"/>
</dbReference>
<keyword evidence="1 3" id="KW-0808">Transferase</keyword>
<feature type="region of interest" description="Disordered" evidence="2">
    <location>
        <begin position="273"/>
        <end position="293"/>
    </location>
</feature>
<organism evidence="3 4">
    <name type="scientific">Microlunatus soli</name>
    <dbReference type="NCBI Taxonomy" id="630515"/>
    <lineage>
        <taxon>Bacteria</taxon>
        <taxon>Bacillati</taxon>
        <taxon>Actinomycetota</taxon>
        <taxon>Actinomycetes</taxon>
        <taxon>Propionibacteriales</taxon>
        <taxon>Propionibacteriaceae</taxon>
        <taxon>Microlunatus</taxon>
    </lineage>
</organism>
<protein>
    <submittedName>
        <fullName evidence="3">Methyltransferase domain-containing protein</fullName>
    </submittedName>
</protein>
<dbReference type="GO" id="GO:0032259">
    <property type="term" value="P:methylation"/>
    <property type="evidence" value="ECO:0007669"/>
    <property type="project" value="UniProtKB-KW"/>
</dbReference>
<evidence type="ECO:0000256" key="1">
    <source>
        <dbReference type="ARBA" id="ARBA00022679"/>
    </source>
</evidence>
<dbReference type="PANTHER" id="PTHR43861">
    <property type="entry name" value="TRANS-ACONITATE 2-METHYLTRANSFERASE-RELATED"/>
    <property type="match status" value="1"/>
</dbReference>
<sequence>MTTASSIRPPGTEHREYALGASDRLATEQLDHLATLLDRQSMNILDATGLGAGWRCLEVGAGGGTIAAGLADRVGPDGSVVAVDIDTRRLQSRIGLEVRQHDIKDGVPGGPYDLIHVRLVLMHLSAREQILQSLVDALAPGGWLVIGEWTGPQTTILSSPSPEDTEVFRRVQHAAHNIIGRGVGISYEWARQVDQAMLRVGLRDVETVEYTHTSAGGSSGCLLSLNYIRQLHDPLLATGLTEADLTRYRALMHDPRFRAWFYPFLCSRGRRGAGSVDGSSSEPNGRPGAAPHC</sequence>
<dbReference type="SUPFAM" id="SSF53335">
    <property type="entry name" value="S-adenosyl-L-methionine-dependent methyltransferases"/>
    <property type="match status" value="1"/>
</dbReference>
<gene>
    <name evidence="3" type="ORF">SAMN04489812_5129</name>
</gene>
<dbReference type="STRING" id="630515.SAMN04489812_5129"/>
<keyword evidence="3" id="KW-0489">Methyltransferase</keyword>
<dbReference type="AlphaFoldDB" id="A0A1H1ZCJ6"/>
<dbReference type="Pfam" id="PF13489">
    <property type="entry name" value="Methyltransf_23"/>
    <property type="match status" value="1"/>
</dbReference>
<evidence type="ECO:0000256" key="2">
    <source>
        <dbReference type="SAM" id="MobiDB-lite"/>
    </source>
</evidence>
<evidence type="ECO:0000313" key="3">
    <source>
        <dbReference type="EMBL" id="SDT31329.1"/>
    </source>
</evidence>
<accession>A0A1H1ZCJ6</accession>
<dbReference type="EMBL" id="LT629772">
    <property type="protein sequence ID" value="SDT31329.1"/>
    <property type="molecule type" value="Genomic_DNA"/>
</dbReference>
<dbReference type="GO" id="GO:0008168">
    <property type="term" value="F:methyltransferase activity"/>
    <property type="evidence" value="ECO:0007669"/>
    <property type="project" value="UniProtKB-KW"/>
</dbReference>
<keyword evidence="4" id="KW-1185">Reference proteome</keyword>